<dbReference type="EMBL" id="JBFNQD010000002">
    <property type="protein sequence ID" value="MEW9305456.1"/>
    <property type="molecule type" value="Genomic_DNA"/>
</dbReference>
<evidence type="ECO:0000313" key="2">
    <source>
        <dbReference type="EMBL" id="MEW9305456.1"/>
    </source>
</evidence>
<name>A0ABV3PIJ9_9HYPH</name>
<feature type="compositionally biased region" description="Basic and acidic residues" evidence="1">
    <location>
        <begin position="56"/>
        <end position="69"/>
    </location>
</feature>
<reference evidence="2 3" key="1">
    <citation type="submission" date="2024-07" db="EMBL/GenBank/DDBJ databases">
        <title>Description of Labrys sedimenti sp. nov., isolated from a diclofenac-degrading enrichment culture.</title>
        <authorList>
            <person name="Tancsics A."/>
            <person name="Csepanyi A."/>
        </authorList>
    </citation>
    <scope>NUCLEOTIDE SEQUENCE [LARGE SCALE GENOMIC DNA]</scope>
    <source>
        <strain evidence="2 3">LMG 23578</strain>
    </source>
</reference>
<accession>A0ABV3PIJ9</accession>
<keyword evidence="3" id="KW-1185">Reference proteome</keyword>
<proteinExistence type="predicted"/>
<sequence length="69" mass="7701">MTKIHAMGDLSTLLRPPESGKAVNAHVIPYVAERKPDFTAMMRAIQENQLQQPERQINDDKVAKEGIGD</sequence>
<evidence type="ECO:0008006" key="4">
    <source>
        <dbReference type="Google" id="ProtNLM"/>
    </source>
</evidence>
<organism evidence="2 3">
    <name type="scientific">Labrys neptuniae</name>
    <dbReference type="NCBI Taxonomy" id="376174"/>
    <lineage>
        <taxon>Bacteria</taxon>
        <taxon>Pseudomonadati</taxon>
        <taxon>Pseudomonadota</taxon>
        <taxon>Alphaproteobacteria</taxon>
        <taxon>Hyphomicrobiales</taxon>
        <taxon>Xanthobacteraceae</taxon>
        <taxon>Labrys</taxon>
    </lineage>
</organism>
<feature type="region of interest" description="Disordered" evidence="1">
    <location>
        <begin position="49"/>
        <end position="69"/>
    </location>
</feature>
<evidence type="ECO:0000313" key="3">
    <source>
        <dbReference type="Proteomes" id="UP001555786"/>
    </source>
</evidence>
<gene>
    <name evidence="2" type="ORF">ABXS05_07915</name>
</gene>
<comment type="caution">
    <text evidence="2">The sequence shown here is derived from an EMBL/GenBank/DDBJ whole genome shotgun (WGS) entry which is preliminary data.</text>
</comment>
<evidence type="ECO:0000256" key="1">
    <source>
        <dbReference type="SAM" id="MobiDB-lite"/>
    </source>
</evidence>
<protein>
    <recommendedName>
        <fullName evidence="4">Prevent-host-death protein</fullName>
    </recommendedName>
</protein>
<dbReference type="RefSeq" id="WP_367623501.1">
    <property type="nucleotide sequence ID" value="NZ_JBFNQD010000002.1"/>
</dbReference>
<dbReference type="Proteomes" id="UP001555786">
    <property type="component" value="Unassembled WGS sequence"/>
</dbReference>